<name>A0AA39MMY5_ARMTA</name>
<organism evidence="2 3">
    <name type="scientific">Armillaria tabescens</name>
    <name type="common">Ringless honey mushroom</name>
    <name type="synonym">Agaricus tabescens</name>
    <dbReference type="NCBI Taxonomy" id="1929756"/>
    <lineage>
        <taxon>Eukaryota</taxon>
        <taxon>Fungi</taxon>
        <taxon>Dikarya</taxon>
        <taxon>Basidiomycota</taxon>
        <taxon>Agaricomycotina</taxon>
        <taxon>Agaricomycetes</taxon>
        <taxon>Agaricomycetidae</taxon>
        <taxon>Agaricales</taxon>
        <taxon>Marasmiineae</taxon>
        <taxon>Physalacriaceae</taxon>
        <taxon>Desarmillaria</taxon>
    </lineage>
</organism>
<evidence type="ECO:0000256" key="1">
    <source>
        <dbReference type="SAM" id="Phobius"/>
    </source>
</evidence>
<dbReference type="GeneID" id="85358242"/>
<keyword evidence="1" id="KW-1133">Transmembrane helix</keyword>
<keyword evidence="3" id="KW-1185">Reference proteome</keyword>
<feature type="transmembrane region" description="Helical" evidence="1">
    <location>
        <begin position="12"/>
        <end position="31"/>
    </location>
</feature>
<reference evidence="2" key="1">
    <citation type="submission" date="2023-06" db="EMBL/GenBank/DDBJ databases">
        <authorList>
            <consortium name="Lawrence Berkeley National Laboratory"/>
            <person name="Ahrendt S."/>
            <person name="Sahu N."/>
            <person name="Indic B."/>
            <person name="Wong-Bajracharya J."/>
            <person name="Merenyi Z."/>
            <person name="Ke H.-M."/>
            <person name="Monk M."/>
            <person name="Kocsube S."/>
            <person name="Drula E."/>
            <person name="Lipzen A."/>
            <person name="Balint B."/>
            <person name="Henrissat B."/>
            <person name="Andreopoulos B."/>
            <person name="Martin F.M."/>
            <person name="Harder C.B."/>
            <person name="Rigling D."/>
            <person name="Ford K.L."/>
            <person name="Foster G.D."/>
            <person name="Pangilinan J."/>
            <person name="Papanicolaou A."/>
            <person name="Barry K."/>
            <person name="LaButti K."/>
            <person name="Viragh M."/>
            <person name="Koriabine M."/>
            <person name="Yan M."/>
            <person name="Riley R."/>
            <person name="Champramary S."/>
            <person name="Plett K.L."/>
            <person name="Tsai I.J."/>
            <person name="Slot J."/>
            <person name="Sipos G."/>
            <person name="Plett J."/>
            <person name="Nagy L.G."/>
            <person name="Grigoriev I.V."/>
        </authorList>
    </citation>
    <scope>NUCLEOTIDE SEQUENCE</scope>
    <source>
        <strain evidence="2">CCBAS 213</strain>
    </source>
</reference>
<evidence type="ECO:0000313" key="3">
    <source>
        <dbReference type="Proteomes" id="UP001175211"/>
    </source>
</evidence>
<dbReference type="RefSeq" id="XP_060323531.1">
    <property type="nucleotide sequence ID" value="XM_060474694.1"/>
</dbReference>
<comment type="caution">
    <text evidence="2">The sequence shown here is derived from an EMBL/GenBank/DDBJ whole genome shotgun (WGS) entry which is preliminary data.</text>
</comment>
<dbReference type="EMBL" id="JAUEPS010000078">
    <property type="protein sequence ID" value="KAK0440207.1"/>
    <property type="molecule type" value="Genomic_DNA"/>
</dbReference>
<keyword evidence="1" id="KW-0812">Transmembrane</keyword>
<dbReference type="Proteomes" id="UP001175211">
    <property type="component" value="Unassembled WGS sequence"/>
</dbReference>
<evidence type="ECO:0000313" key="2">
    <source>
        <dbReference type="EMBL" id="KAK0440207.1"/>
    </source>
</evidence>
<proteinExistence type="predicted"/>
<accession>A0AA39MMY5</accession>
<dbReference type="AlphaFoldDB" id="A0AA39MMY5"/>
<protein>
    <submittedName>
        <fullName evidence="2">Uncharacterized protein</fullName>
    </submittedName>
</protein>
<keyword evidence="1" id="KW-0472">Membrane</keyword>
<sequence>MAYLISPLATTITWVFDLFASVLAASLSVFIRSHYLLRLLPPGPPGHWLLGNEIPTKCMKNGQRSTVRFIH</sequence>
<feature type="non-terminal residue" evidence="2">
    <location>
        <position position="1"/>
    </location>
</feature>
<gene>
    <name evidence="2" type="ORF">EV420DRAFT_1582205</name>
</gene>